<feature type="compositionally biased region" description="Basic and acidic residues" evidence="1">
    <location>
        <begin position="34"/>
        <end position="44"/>
    </location>
</feature>
<evidence type="ECO:0000256" key="1">
    <source>
        <dbReference type="SAM" id="MobiDB-lite"/>
    </source>
</evidence>
<feature type="region of interest" description="Disordered" evidence="1">
    <location>
        <begin position="1"/>
        <end position="65"/>
    </location>
</feature>
<gene>
    <name evidence="2" type="ORF">Q9L58_008080</name>
</gene>
<evidence type="ECO:0000313" key="2">
    <source>
        <dbReference type="EMBL" id="KAL0633018.1"/>
    </source>
</evidence>
<name>A0ABR3GAX6_9PEZI</name>
<sequence>MSECMNSSTSVEVQVSRTCGKPDCKNKGLQLRPKSLDLDHELKRTNSSSSSGDEWAEDSVTSADL</sequence>
<protein>
    <submittedName>
        <fullName evidence="2">Uncharacterized protein</fullName>
    </submittedName>
</protein>
<keyword evidence="3" id="KW-1185">Reference proteome</keyword>
<feature type="compositionally biased region" description="Polar residues" evidence="1">
    <location>
        <begin position="1"/>
        <end position="17"/>
    </location>
</feature>
<comment type="caution">
    <text evidence="2">The sequence shown here is derived from an EMBL/GenBank/DDBJ whole genome shotgun (WGS) entry which is preliminary data.</text>
</comment>
<dbReference type="Proteomes" id="UP001447188">
    <property type="component" value="Unassembled WGS sequence"/>
</dbReference>
<proteinExistence type="predicted"/>
<accession>A0ABR3GAX6</accession>
<reference evidence="2 3" key="1">
    <citation type="submission" date="2024-02" db="EMBL/GenBank/DDBJ databases">
        <title>Discinaceae phylogenomics.</title>
        <authorList>
            <person name="Dirks A.C."/>
            <person name="James T.Y."/>
        </authorList>
    </citation>
    <scope>NUCLEOTIDE SEQUENCE [LARGE SCALE GENOMIC DNA]</scope>
    <source>
        <strain evidence="2 3">ACD0624</strain>
    </source>
</reference>
<organism evidence="2 3">
    <name type="scientific">Discina gigas</name>
    <dbReference type="NCBI Taxonomy" id="1032678"/>
    <lineage>
        <taxon>Eukaryota</taxon>
        <taxon>Fungi</taxon>
        <taxon>Dikarya</taxon>
        <taxon>Ascomycota</taxon>
        <taxon>Pezizomycotina</taxon>
        <taxon>Pezizomycetes</taxon>
        <taxon>Pezizales</taxon>
        <taxon>Discinaceae</taxon>
        <taxon>Discina</taxon>
    </lineage>
</organism>
<evidence type="ECO:0000313" key="3">
    <source>
        <dbReference type="Proteomes" id="UP001447188"/>
    </source>
</evidence>
<dbReference type="EMBL" id="JBBBZM010000140">
    <property type="protein sequence ID" value="KAL0633018.1"/>
    <property type="molecule type" value="Genomic_DNA"/>
</dbReference>